<proteinExistence type="predicted"/>
<evidence type="ECO:0000313" key="3">
    <source>
        <dbReference type="EMBL" id="GAA4268335.1"/>
    </source>
</evidence>
<reference evidence="4" key="1">
    <citation type="journal article" date="2019" name="Int. J. Syst. Evol. Microbiol.">
        <title>The Global Catalogue of Microorganisms (GCM) 10K type strain sequencing project: providing services to taxonomists for standard genome sequencing and annotation.</title>
        <authorList>
            <consortium name="The Broad Institute Genomics Platform"/>
            <consortium name="The Broad Institute Genome Sequencing Center for Infectious Disease"/>
            <person name="Wu L."/>
            <person name="Ma J."/>
        </authorList>
    </citation>
    <scope>NUCLEOTIDE SEQUENCE [LARGE SCALE GENOMIC DNA]</scope>
    <source>
        <strain evidence="4">JCM 17452</strain>
    </source>
</reference>
<gene>
    <name evidence="3" type="ORF">GCM10022257_04360</name>
</gene>
<dbReference type="RefSeq" id="WP_139001701.1">
    <property type="nucleotide sequence ID" value="NZ_BAABAV010000001.1"/>
</dbReference>
<feature type="region of interest" description="Disordered" evidence="1">
    <location>
        <begin position="214"/>
        <end position="248"/>
    </location>
</feature>
<evidence type="ECO:0000256" key="1">
    <source>
        <dbReference type="SAM" id="MobiDB-lite"/>
    </source>
</evidence>
<feature type="chain" id="PRO_5047360097" evidence="2">
    <location>
        <begin position="21"/>
        <end position="248"/>
    </location>
</feature>
<comment type="caution">
    <text evidence="3">The sequence shown here is derived from an EMBL/GenBank/DDBJ whole genome shotgun (WGS) entry which is preliminary data.</text>
</comment>
<organism evidence="3 4">
    <name type="scientific">Hyunsoonleella aestuarii</name>
    <dbReference type="NCBI Taxonomy" id="912802"/>
    <lineage>
        <taxon>Bacteria</taxon>
        <taxon>Pseudomonadati</taxon>
        <taxon>Bacteroidota</taxon>
        <taxon>Flavobacteriia</taxon>
        <taxon>Flavobacteriales</taxon>
        <taxon>Flavobacteriaceae</taxon>
    </lineage>
</organism>
<name>A0ABP8E7V8_9FLAO</name>
<accession>A0ABP8E7V8</accession>
<feature type="compositionally biased region" description="Basic and acidic residues" evidence="1">
    <location>
        <begin position="214"/>
        <end position="241"/>
    </location>
</feature>
<protein>
    <submittedName>
        <fullName evidence="3">Uncharacterized protein</fullName>
    </submittedName>
</protein>
<sequence length="248" mass="29753">MKKLVKLIVLLFFASIVSNAQNAKEAIQNTKQIIEGKKMLDRDIKELETFNTKFKILKSAVNGDDQDEVDRLKEDLIKDMAREVEQSGVKAKMAHKEIAQSSAEIRSDRREIRRDKEDSKRGRYDRRDDEKDLARDRANKRDDQRDRRDDIRDFQQQIDRAKKQAELLKLLREQSFSLKYQTKEAFAERKKFVKTTFLSFRDTMKADIAATKRELAEDNRERREDRRERVDDRNERDENDLKKKRKRW</sequence>
<evidence type="ECO:0000313" key="4">
    <source>
        <dbReference type="Proteomes" id="UP001500027"/>
    </source>
</evidence>
<feature type="signal peptide" evidence="2">
    <location>
        <begin position="1"/>
        <end position="20"/>
    </location>
</feature>
<feature type="compositionally biased region" description="Basic and acidic residues" evidence="1">
    <location>
        <begin position="105"/>
        <end position="150"/>
    </location>
</feature>
<keyword evidence="4" id="KW-1185">Reference proteome</keyword>
<dbReference type="Proteomes" id="UP001500027">
    <property type="component" value="Unassembled WGS sequence"/>
</dbReference>
<feature type="region of interest" description="Disordered" evidence="1">
    <location>
        <begin position="88"/>
        <end position="150"/>
    </location>
</feature>
<keyword evidence="2" id="KW-0732">Signal</keyword>
<dbReference type="EMBL" id="BAABAV010000001">
    <property type="protein sequence ID" value="GAA4268335.1"/>
    <property type="molecule type" value="Genomic_DNA"/>
</dbReference>
<evidence type="ECO:0000256" key="2">
    <source>
        <dbReference type="SAM" id="SignalP"/>
    </source>
</evidence>